<dbReference type="Pfam" id="PF11911">
    <property type="entry name" value="DUF3429"/>
    <property type="match status" value="1"/>
</dbReference>
<keyword evidence="3" id="KW-1185">Reference proteome</keyword>
<organism evidence="2 3">
    <name type="scientific">Thermomonas haemolytica</name>
    <dbReference type="NCBI Taxonomy" id="141949"/>
    <lineage>
        <taxon>Bacteria</taxon>
        <taxon>Pseudomonadati</taxon>
        <taxon>Pseudomonadota</taxon>
        <taxon>Gammaproteobacteria</taxon>
        <taxon>Lysobacterales</taxon>
        <taxon>Lysobacteraceae</taxon>
        <taxon>Thermomonas</taxon>
    </lineage>
</organism>
<name>A0A4R3NAA7_9GAMM</name>
<protein>
    <submittedName>
        <fullName evidence="2">Uncharacterized protein DUF3429</fullName>
    </submittedName>
</protein>
<evidence type="ECO:0000313" key="3">
    <source>
        <dbReference type="Proteomes" id="UP000295414"/>
    </source>
</evidence>
<keyword evidence="1" id="KW-1133">Transmembrane helix</keyword>
<dbReference type="InterPro" id="IPR021836">
    <property type="entry name" value="DUF3429"/>
</dbReference>
<dbReference type="AlphaFoldDB" id="A0A4R3NAA7"/>
<sequence>MLAPSRIPPRLVALLGYGGLLPFLALAALAWLDPPRQARWSGALLEYGAVILAFVGALHWALAMQATTLAQARRAQAYAWSVVPALIAWGALQLAPGPAALLLVVGFTLHLWADRTLAARMPLPAWYLPLRLRLTAVACACLLAEAWRSAGIA</sequence>
<feature type="transmembrane region" description="Helical" evidence="1">
    <location>
        <begin position="44"/>
        <end position="63"/>
    </location>
</feature>
<dbReference type="Proteomes" id="UP000295414">
    <property type="component" value="Unassembled WGS sequence"/>
</dbReference>
<accession>A0A4R3NAA7</accession>
<proteinExistence type="predicted"/>
<evidence type="ECO:0000256" key="1">
    <source>
        <dbReference type="SAM" id="Phobius"/>
    </source>
</evidence>
<dbReference type="EMBL" id="SMAP01000001">
    <property type="protein sequence ID" value="TCT26175.1"/>
    <property type="molecule type" value="Genomic_DNA"/>
</dbReference>
<evidence type="ECO:0000313" key="2">
    <source>
        <dbReference type="EMBL" id="TCT26175.1"/>
    </source>
</evidence>
<dbReference type="OrthoDB" id="8591832at2"/>
<feature type="transmembrane region" description="Helical" evidence="1">
    <location>
        <begin position="12"/>
        <end position="32"/>
    </location>
</feature>
<reference evidence="2 3" key="1">
    <citation type="submission" date="2019-03" db="EMBL/GenBank/DDBJ databases">
        <title>Genomic Encyclopedia of Type Strains, Phase IV (KMG-IV): sequencing the most valuable type-strain genomes for metagenomic binning, comparative biology and taxonomic classification.</title>
        <authorList>
            <person name="Goeker M."/>
        </authorList>
    </citation>
    <scope>NUCLEOTIDE SEQUENCE [LARGE SCALE GENOMIC DNA]</scope>
    <source>
        <strain evidence="2 3">DSM 13605</strain>
    </source>
</reference>
<dbReference type="PANTHER" id="PTHR15887:SF1">
    <property type="entry name" value="TRANSMEMBRANE PROTEIN 69"/>
    <property type="match status" value="1"/>
</dbReference>
<dbReference type="RefSeq" id="WP_114960072.1">
    <property type="nucleotide sequence ID" value="NZ_MSZW01000008.1"/>
</dbReference>
<dbReference type="PANTHER" id="PTHR15887">
    <property type="entry name" value="TRANSMEMBRANE PROTEIN 69"/>
    <property type="match status" value="1"/>
</dbReference>
<keyword evidence="1" id="KW-0812">Transmembrane</keyword>
<comment type="caution">
    <text evidence="2">The sequence shown here is derived from an EMBL/GenBank/DDBJ whole genome shotgun (WGS) entry which is preliminary data.</text>
</comment>
<gene>
    <name evidence="2" type="ORF">EDC34_101503</name>
</gene>
<keyword evidence="1" id="KW-0472">Membrane</keyword>